<reference evidence="2" key="1">
    <citation type="submission" date="2020-01" db="EMBL/GenBank/DDBJ databases">
        <authorList>
            <person name="Seo Y.L."/>
        </authorList>
    </citation>
    <scope>NUCLEOTIDE SEQUENCE</scope>
    <source>
        <strain evidence="2">R11</strain>
    </source>
</reference>
<accession>A0A965ZD91</accession>
<organism evidence="2 3">
    <name type="scientific">Mucilaginibacter agri</name>
    <dbReference type="NCBI Taxonomy" id="2695265"/>
    <lineage>
        <taxon>Bacteria</taxon>
        <taxon>Pseudomonadati</taxon>
        <taxon>Bacteroidota</taxon>
        <taxon>Sphingobacteriia</taxon>
        <taxon>Sphingobacteriales</taxon>
        <taxon>Sphingobacteriaceae</taxon>
        <taxon>Mucilaginibacter</taxon>
    </lineage>
</organism>
<evidence type="ECO:0000313" key="2">
    <source>
        <dbReference type="EMBL" id="NCD67904.1"/>
    </source>
</evidence>
<protein>
    <submittedName>
        <fullName evidence="2">Uncharacterized protein</fullName>
    </submittedName>
</protein>
<keyword evidence="3" id="KW-1185">Reference proteome</keyword>
<comment type="caution">
    <text evidence="2">The sequence shown here is derived from an EMBL/GenBank/DDBJ whole genome shotgun (WGS) entry which is preliminary data.</text>
</comment>
<evidence type="ECO:0000313" key="3">
    <source>
        <dbReference type="Proteomes" id="UP000638732"/>
    </source>
</evidence>
<dbReference type="EMBL" id="WWEO01000030">
    <property type="protein sequence ID" value="NCD67904.1"/>
    <property type="molecule type" value="Genomic_DNA"/>
</dbReference>
<gene>
    <name evidence="2" type="ORF">GSY63_00875</name>
</gene>
<dbReference type="Proteomes" id="UP000638732">
    <property type="component" value="Unassembled WGS sequence"/>
</dbReference>
<sequence>MKKNKDDRYQQKLSHKEQYGGGYEREFLRNPESGPLTTDVMFGEIDSLEFFVPSRLRYYRDRLKKKMAAYPDDLVKIDAGLASYVNSAVEPTRELALLIQSVQGAFPNCLRDNYEHNPAEIQQAISATYFESYDWVDPFEIAATDLIKPESLQHYQKHADKITMAAIKAWWRYLVRKDADHAPEFEKVPIYQGINHGEYYKKTQNRPDKLSAYTDLDHFPFFQSELLSSYTLSFDVASKFVSGTLYSKGQRRLMISGHPDMVGGRIFSSWFVSEAFLNGQFELLCLPNPYPLFTNWQYHNEIAAGFALERGEDV</sequence>
<feature type="region of interest" description="Disordered" evidence="1">
    <location>
        <begin position="1"/>
        <end position="28"/>
    </location>
</feature>
<evidence type="ECO:0000256" key="1">
    <source>
        <dbReference type="SAM" id="MobiDB-lite"/>
    </source>
</evidence>
<reference evidence="2" key="2">
    <citation type="submission" date="2020-10" db="EMBL/GenBank/DDBJ databases">
        <title>Mucilaginibacter sp. nov., isolated from soil.</title>
        <authorList>
            <person name="Jeon C.O."/>
        </authorList>
    </citation>
    <scope>NUCLEOTIDE SEQUENCE</scope>
    <source>
        <strain evidence="2">R11</strain>
    </source>
</reference>
<dbReference type="AlphaFoldDB" id="A0A965ZD91"/>
<name>A0A965ZD91_9SPHI</name>
<dbReference type="RefSeq" id="WP_166583931.1">
    <property type="nucleotide sequence ID" value="NZ_WWEO01000030.1"/>
</dbReference>
<proteinExistence type="predicted"/>